<organism evidence="1">
    <name type="scientific">mine drainage metagenome</name>
    <dbReference type="NCBI Taxonomy" id="410659"/>
    <lineage>
        <taxon>unclassified sequences</taxon>
        <taxon>metagenomes</taxon>
        <taxon>ecological metagenomes</taxon>
    </lineage>
</organism>
<name>A0A1J5QC94_9ZZZZ</name>
<dbReference type="AlphaFoldDB" id="A0A1J5QC94"/>
<gene>
    <name evidence="1" type="primary">gltI_2</name>
    <name evidence="1" type="ORF">GALL_432240</name>
</gene>
<reference evidence="1" key="1">
    <citation type="submission" date="2016-10" db="EMBL/GenBank/DDBJ databases">
        <title>Sequence of Gallionella enrichment culture.</title>
        <authorList>
            <person name="Poehlein A."/>
            <person name="Muehling M."/>
            <person name="Daniel R."/>
        </authorList>
    </citation>
    <scope>NUCLEOTIDE SEQUENCE</scope>
</reference>
<dbReference type="EMBL" id="MLJW01002274">
    <property type="protein sequence ID" value="OIQ75107.1"/>
    <property type="molecule type" value="Genomic_DNA"/>
</dbReference>
<comment type="caution">
    <text evidence="1">The sequence shown here is derived from an EMBL/GenBank/DDBJ whole genome shotgun (WGS) entry which is preliminary data.</text>
</comment>
<evidence type="ECO:0000313" key="1">
    <source>
        <dbReference type="EMBL" id="OIQ75107.1"/>
    </source>
</evidence>
<protein>
    <submittedName>
        <fullName evidence="1">Glutamate/aspartate periplasmic-binding protein</fullName>
    </submittedName>
</protein>
<accession>A0A1J5QC94</accession>
<sequence length="54" mass="5864">MDKTIDGVMKSGDINAIYAKWFTSAIPPKGINLNFPQNAATKEAFAHPNDKGVE</sequence>
<proteinExistence type="predicted"/>
<dbReference type="Gene3D" id="3.40.190.10">
    <property type="entry name" value="Periplasmic binding protein-like II"/>
    <property type="match status" value="1"/>
</dbReference>